<evidence type="ECO:0000256" key="1">
    <source>
        <dbReference type="SAM" id="MobiDB-lite"/>
    </source>
</evidence>
<dbReference type="EMBL" id="CP130318">
    <property type="protein sequence ID" value="WNQ12133.1"/>
    <property type="molecule type" value="Genomic_DNA"/>
</dbReference>
<accession>A0AA96RGB0</accession>
<proteinExistence type="predicted"/>
<dbReference type="AlphaFoldDB" id="A0AA96RGB0"/>
<organism evidence="2 3">
    <name type="scientific">Paenibacillus aurantius</name>
    <dbReference type="NCBI Taxonomy" id="2918900"/>
    <lineage>
        <taxon>Bacteria</taxon>
        <taxon>Bacillati</taxon>
        <taxon>Bacillota</taxon>
        <taxon>Bacilli</taxon>
        <taxon>Bacillales</taxon>
        <taxon>Paenibacillaceae</taxon>
        <taxon>Paenibacillus</taxon>
    </lineage>
</organism>
<feature type="compositionally biased region" description="Basic and acidic residues" evidence="1">
    <location>
        <begin position="1"/>
        <end position="15"/>
    </location>
</feature>
<dbReference type="Proteomes" id="UP001305702">
    <property type="component" value="Chromosome"/>
</dbReference>
<dbReference type="RefSeq" id="WP_315605910.1">
    <property type="nucleotide sequence ID" value="NZ_CP130318.1"/>
</dbReference>
<evidence type="ECO:0000313" key="3">
    <source>
        <dbReference type="Proteomes" id="UP001305702"/>
    </source>
</evidence>
<feature type="compositionally biased region" description="Basic and acidic residues" evidence="1">
    <location>
        <begin position="26"/>
        <end position="35"/>
    </location>
</feature>
<evidence type="ECO:0000313" key="2">
    <source>
        <dbReference type="EMBL" id="WNQ12133.1"/>
    </source>
</evidence>
<protein>
    <submittedName>
        <fullName evidence="2">Uncharacterized protein</fullName>
    </submittedName>
</protein>
<keyword evidence="3" id="KW-1185">Reference proteome</keyword>
<feature type="compositionally biased region" description="Basic residues" evidence="1">
    <location>
        <begin position="16"/>
        <end position="25"/>
    </location>
</feature>
<sequence length="46" mass="5379">MTVGREKNEKNIGRERGRRRRRKRGERPWRLKDNAKNSSAAGAAEE</sequence>
<gene>
    <name evidence="2" type="ORF">MJA45_03535</name>
</gene>
<dbReference type="KEGG" id="paun:MJA45_03535"/>
<feature type="region of interest" description="Disordered" evidence="1">
    <location>
        <begin position="1"/>
        <end position="46"/>
    </location>
</feature>
<name>A0AA96RGB0_9BACL</name>
<reference evidence="2 3" key="1">
    <citation type="submission" date="2022-02" db="EMBL/GenBank/DDBJ databases">
        <title>Paenibacillus sp. MBLB1776 Whole Genome Shotgun Sequencing.</title>
        <authorList>
            <person name="Hwang C.Y."/>
            <person name="Cho E.-S."/>
            <person name="Seo M.-J."/>
        </authorList>
    </citation>
    <scope>NUCLEOTIDE SEQUENCE [LARGE SCALE GENOMIC DNA]</scope>
    <source>
        <strain evidence="2 3">MBLB1776</strain>
    </source>
</reference>